<evidence type="ECO:0000313" key="3">
    <source>
        <dbReference type="Proteomes" id="UP000294752"/>
    </source>
</evidence>
<accession>A0A4R7D8K8</accession>
<organism evidence="2 3">
    <name type="scientific">Sphingobacterium paludis</name>
    <dbReference type="NCBI Taxonomy" id="1476465"/>
    <lineage>
        <taxon>Bacteria</taxon>
        <taxon>Pseudomonadati</taxon>
        <taxon>Bacteroidota</taxon>
        <taxon>Sphingobacteriia</taxon>
        <taxon>Sphingobacteriales</taxon>
        <taxon>Sphingobacteriaceae</taxon>
        <taxon>Sphingobacterium</taxon>
    </lineage>
</organism>
<evidence type="ECO:0000259" key="1">
    <source>
        <dbReference type="Pfam" id="PF21012"/>
    </source>
</evidence>
<dbReference type="AlphaFoldDB" id="A0A4R7D8K8"/>
<protein>
    <recommendedName>
        <fullName evidence="1">DUF6850 domain-containing protein</fullName>
    </recommendedName>
</protein>
<gene>
    <name evidence="2" type="ORF">B0I21_101474</name>
</gene>
<keyword evidence="3" id="KW-1185">Reference proteome</keyword>
<dbReference type="Proteomes" id="UP000294752">
    <property type="component" value="Unassembled WGS sequence"/>
</dbReference>
<dbReference type="Pfam" id="PF21012">
    <property type="entry name" value="DUF6850"/>
    <property type="match status" value="1"/>
</dbReference>
<dbReference type="EMBL" id="SNZV01000001">
    <property type="protein sequence ID" value="TDS17603.1"/>
    <property type="molecule type" value="Genomic_DNA"/>
</dbReference>
<feature type="domain" description="DUF6850" evidence="1">
    <location>
        <begin position="44"/>
        <end position="501"/>
    </location>
</feature>
<sequence>MRGSEVRAQSTAIDSLSHAAYAQSYSWQQLYHFAVLNKVWLKDEVKNNFNRLDADAYLAKGNWIDAQGATQLRALELSTQGKTNVGGFSVWGKFNYYRAMEDSTRLRHQTRMHTDAPVYFGSLKNNYYERNIYSMEAIVQYCFDRQRLPMTVGVDYRVGNHFSNNDPRGRVADFQFDLSAAVGRVFPNGDIHVNFLYGYGRERVGVGYKNDKYANNTADPLYINYYMNGFGRAKDQVRDIRYNDDFIRYGTDFLFSREVFTDHKVFAKAGWRYEQQFFKFYDSSPLTYTPLNKYKRNAYDLDVLLKTSASDASPRVYRLHAGVVDGRDYNYEIAQNNYVYRKETLLLEASDRFKNISIKAALGYESTASEDGSVAISLAYKSLKPALEINQQIPLAVKAAIIPRICLSYNHVLDSEFSLPSVFIPTFTQTIMQHNHLYYTTSSYRVGAGLDYQLNNVQFGNVVLGVYADYWQPSTKVNGTNYIAIPGDDRFQAGVRITAFF</sequence>
<dbReference type="InterPro" id="IPR049236">
    <property type="entry name" value="DUF6850"/>
</dbReference>
<evidence type="ECO:0000313" key="2">
    <source>
        <dbReference type="EMBL" id="TDS17603.1"/>
    </source>
</evidence>
<proteinExistence type="predicted"/>
<comment type="caution">
    <text evidence="2">The sequence shown here is derived from an EMBL/GenBank/DDBJ whole genome shotgun (WGS) entry which is preliminary data.</text>
</comment>
<reference evidence="2 3" key="1">
    <citation type="submission" date="2019-03" db="EMBL/GenBank/DDBJ databases">
        <title>Genomic Encyclopedia of Type Strains, Phase III (KMG-III): the genomes of soil and plant-associated and newly described type strains.</title>
        <authorList>
            <person name="Whitman W."/>
        </authorList>
    </citation>
    <scope>NUCLEOTIDE SEQUENCE [LARGE SCALE GENOMIC DNA]</scope>
    <source>
        <strain evidence="2 3">CGMCC 1.12801</strain>
    </source>
</reference>
<name>A0A4R7D8K8_9SPHI</name>